<dbReference type="EMBL" id="OZ034822">
    <property type="protein sequence ID" value="CAL1413333.1"/>
    <property type="molecule type" value="Genomic_DNA"/>
</dbReference>
<dbReference type="Proteomes" id="UP001497516">
    <property type="component" value="Chromosome 9"/>
</dbReference>
<dbReference type="SUPFAM" id="SSF53098">
    <property type="entry name" value="Ribonuclease H-like"/>
    <property type="match status" value="1"/>
</dbReference>
<dbReference type="CDD" id="cd06222">
    <property type="entry name" value="RNase_H_like"/>
    <property type="match status" value="1"/>
</dbReference>
<keyword evidence="3" id="KW-1185">Reference proteome</keyword>
<proteinExistence type="predicted"/>
<evidence type="ECO:0000259" key="1">
    <source>
        <dbReference type="Pfam" id="PF13456"/>
    </source>
</evidence>
<evidence type="ECO:0000313" key="3">
    <source>
        <dbReference type="Proteomes" id="UP001497516"/>
    </source>
</evidence>
<dbReference type="Gene3D" id="3.30.420.10">
    <property type="entry name" value="Ribonuclease H-like superfamily/Ribonuclease H"/>
    <property type="match status" value="1"/>
</dbReference>
<dbReference type="Pfam" id="PF13456">
    <property type="entry name" value="RVT_3"/>
    <property type="match status" value="1"/>
</dbReference>
<dbReference type="AlphaFoldDB" id="A0AAV2GUQ1"/>
<reference evidence="2 3" key="1">
    <citation type="submission" date="2024-04" db="EMBL/GenBank/DDBJ databases">
        <authorList>
            <person name="Fracassetti M."/>
        </authorList>
    </citation>
    <scope>NUCLEOTIDE SEQUENCE [LARGE SCALE GENOMIC DNA]</scope>
</reference>
<evidence type="ECO:0000313" key="2">
    <source>
        <dbReference type="EMBL" id="CAL1413333.1"/>
    </source>
</evidence>
<feature type="domain" description="RNase H type-1" evidence="1">
    <location>
        <begin position="100"/>
        <end position="217"/>
    </location>
</feature>
<dbReference type="InterPro" id="IPR012337">
    <property type="entry name" value="RNaseH-like_sf"/>
</dbReference>
<organism evidence="2 3">
    <name type="scientific">Linum trigynum</name>
    <dbReference type="NCBI Taxonomy" id="586398"/>
    <lineage>
        <taxon>Eukaryota</taxon>
        <taxon>Viridiplantae</taxon>
        <taxon>Streptophyta</taxon>
        <taxon>Embryophyta</taxon>
        <taxon>Tracheophyta</taxon>
        <taxon>Spermatophyta</taxon>
        <taxon>Magnoliopsida</taxon>
        <taxon>eudicotyledons</taxon>
        <taxon>Gunneridae</taxon>
        <taxon>Pentapetalae</taxon>
        <taxon>rosids</taxon>
        <taxon>fabids</taxon>
        <taxon>Malpighiales</taxon>
        <taxon>Linaceae</taxon>
        <taxon>Linum</taxon>
    </lineage>
</organism>
<protein>
    <recommendedName>
        <fullName evidence="1">RNase H type-1 domain-containing protein</fullName>
    </recommendedName>
</protein>
<dbReference type="PANTHER" id="PTHR47074:SF48">
    <property type="entry name" value="POLYNUCLEOTIDYL TRANSFERASE, RIBONUCLEASE H-LIKE SUPERFAMILY PROTEIN"/>
    <property type="match status" value="1"/>
</dbReference>
<dbReference type="PANTHER" id="PTHR47074">
    <property type="entry name" value="BNAC02G40300D PROTEIN"/>
    <property type="match status" value="1"/>
</dbReference>
<dbReference type="GO" id="GO:0004523">
    <property type="term" value="F:RNA-DNA hybrid ribonuclease activity"/>
    <property type="evidence" value="ECO:0007669"/>
    <property type="project" value="InterPro"/>
</dbReference>
<gene>
    <name evidence="2" type="ORF">LTRI10_LOCUS52573</name>
</gene>
<dbReference type="InterPro" id="IPR052929">
    <property type="entry name" value="RNase_H-like_EbsB-rel"/>
</dbReference>
<name>A0AAV2GUQ1_9ROSI</name>
<dbReference type="GO" id="GO:0003676">
    <property type="term" value="F:nucleic acid binding"/>
    <property type="evidence" value="ECO:0007669"/>
    <property type="project" value="InterPro"/>
</dbReference>
<dbReference type="InterPro" id="IPR002156">
    <property type="entry name" value="RNaseH_domain"/>
</dbReference>
<dbReference type="InterPro" id="IPR036397">
    <property type="entry name" value="RNaseH_sf"/>
</dbReference>
<accession>A0AAV2GUQ1</accession>
<sequence length="251" mass="29305">MHRLFERGETLTCEEWYCNLQETETDEQLGKFLVALWFIWDQRNSQMWNKRKLEEREIIPRAIGWLEEYLDMQEVESEAHRQRDGKWRPAQSTEFTISVDAGCLTGQGTGLGAVIRKRDGGFVAPAVKRTRRQWEAMEAEAMAVRFGMEMAHRFHLNSIAIQTDCLQVERLIAGQVESQVEVGQITKEIKEMGQAFQHIEWTHIPRKQNRVAHEMAHIACNWEEIECWVDRPPIILVTLLNEELACLNIDN</sequence>
<dbReference type="InterPro" id="IPR044730">
    <property type="entry name" value="RNase_H-like_dom_plant"/>
</dbReference>